<dbReference type="EMBL" id="CP009043">
    <property type="protein sequence ID" value="AII15151.1"/>
    <property type="molecule type" value="Genomic_DNA"/>
</dbReference>
<dbReference type="InterPro" id="IPR050681">
    <property type="entry name" value="CDF/SLC30A"/>
</dbReference>
<dbReference type="eggNOG" id="COG1230">
    <property type="taxonomic scope" value="Bacteria"/>
</dbReference>
<keyword evidence="8" id="KW-1185">Reference proteome</keyword>
<name>A0A076FAX2_9BACT</name>
<dbReference type="NCBIfam" id="NF033827">
    <property type="entry name" value="CDF_efflux_DmeF"/>
    <property type="match status" value="1"/>
</dbReference>
<feature type="transmembrane region" description="Helical" evidence="5">
    <location>
        <begin position="126"/>
        <end position="150"/>
    </location>
</feature>
<dbReference type="Proteomes" id="UP000028486">
    <property type="component" value="Chromosome"/>
</dbReference>
<dbReference type="InterPro" id="IPR058533">
    <property type="entry name" value="Cation_efflux_TM"/>
</dbReference>
<dbReference type="STRING" id="1244531.CIG2463D_1454"/>
<dbReference type="KEGG" id="caj:CIG1485E_1320"/>
<accession>A0A076FAX2</accession>
<dbReference type="Pfam" id="PF01545">
    <property type="entry name" value="Cation_efflux"/>
    <property type="match status" value="1"/>
</dbReference>
<proteinExistence type="predicted"/>
<dbReference type="NCBIfam" id="TIGR01297">
    <property type="entry name" value="CDF"/>
    <property type="match status" value="1"/>
</dbReference>
<evidence type="ECO:0000259" key="6">
    <source>
        <dbReference type="Pfam" id="PF01545"/>
    </source>
</evidence>
<protein>
    <submittedName>
        <fullName evidence="7">Cation diffusion facilitator family transporter</fullName>
    </submittedName>
</protein>
<dbReference type="GO" id="GO:0005385">
    <property type="term" value="F:zinc ion transmembrane transporter activity"/>
    <property type="evidence" value="ECO:0007669"/>
    <property type="project" value="TreeGrafter"/>
</dbReference>
<evidence type="ECO:0000256" key="2">
    <source>
        <dbReference type="ARBA" id="ARBA00022692"/>
    </source>
</evidence>
<dbReference type="PANTHER" id="PTHR11562">
    <property type="entry name" value="CATION EFFLUX PROTEIN/ ZINC TRANSPORTER"/>
    <property type="match status" value="1"/>
</dbReference>
<comment type="subcellular location">
    <subcellularLocation>
        <location evidence="1">Membrane</location>
        <topology evidence="1">Multi-pass membrane protein</topology>
    </subcellularLocation>
</comment>
<keyword evidence="4 5" id="KW-0472">Membrane</keyword>
<feature type="domain" description="Cation efflux protein transmembrane" evidence="6">
    <location>
        <begin position="30"/>
        <end position="229"/>
    </location>
</feature>
<feature type="transmembrane region" description="Helical" evidence="5">
    <location>
        <begin position="171"/>
        <end position="198"/>
    </location>
</feature>
<organism evidence="7 8">
    <name type="scientific">Campylobacter iguaniorum</name>
    <dbReference type="NCBI Taxonomy" id="1244531"/>
    <lineage>
        <taxon>Bacteria</taxon>
        <taxon>Pseudomonadati</taxon>
        <taxon>Campylobacterota</taxon>
        <taxon>Epsilonproteobacteria</taxon>
        <taxon>Campylobacterales</taxon>
        <taxon>Campylobacteraceae</taxon>
        <taxon>Campylobacter</taxon>
    </lineage>
</organism>
<evidence type="ECO:0000313" key="8">
    <source>
        <dbReference type="Proteomes" id="UP000028486"/>
    </source>
</evidence>
<dbReference type="PANTHER" id="PTHR11562:SF40">
    <property type="entry name" value="CATION EFFLUX SYSTEM PROTEIN"/>
    <property type="match status" value="1"/>
</dbReference>
<dbReference type="Gene3D" id="1.20.1510.10">
    <property type="entry name" value="Cation efflux protein transmembrane domain"/>
    <property type="match status" value="1"/>
</dbReference>
<dbReference type="OrthoDB" id="9809646at2"/>
<feature type="transmembrane region" description="Helical" evidence="5">
    <location>
        <begin position="60"/>
        <end position="81"/>
    </location>
</feature>
<keyword evidence="2 5" id="KW-0812">Transmembrane</keyword>
<dbReference type="SUPFAM" id="SSF161111">
    <property type="entry name" value="Cation efflux protein transmembrane domain-like"/>
    <property type="match status" value="1"/>
</dbReference>
<dbReference type="InterPro" id="IPR002524">
    <property type="entry name" value="Cation_efflux"/>
</dbReference>
<dbReference type="RefSeq" id="WP_038454815.1">
    <property type="nucleotide sequence ID" value="NZ_CP009043.1"/>
</dbReference>
<evidence type="ECO:0000256" key="5">
    <source>
        <dbReference type="SAM" id="Phobius"/>
    </source>
</evidence>
<evidence type="ECO:0000256" key="3">
    <source>
        <dbReference type="ARBA" id="ARBA00022989"/>
    </source>
</evidence>
<evidence type="ECO:0000256" key="4">
    <source>
        <dbReference type="ARBA" id="ARBA00023136"/>
    </source>
</evidence>
<feature type="transmembrane region" description="Helical" evidence="5">
    <location>
        <begin position="204"/>
        <end position="221"/>
    </location>
</feature>
<feature type="transmembrane region" description="Helical" evidence="5">
    <location>
        <begin position="93"/>
        <end position="114"/>
    </location>
</feature>
<feature type="transmembrane region" description="Helical" evidence="5">
    <location>
        <begin position="30"/>
        <end position="48"/>
    </location>
</feature>
<dbReference type="PATRIC" id="fig|1244531.5.peg.1466"/>
<gene>
    <name evidence="7" type="ORF">CIG1485E_1320</name>
</gene>
<sequence length="303" mass="33791">MNSQTLLKNRTYNHNFHSPNNLAKKGTLQAMIFTLIMMIVEIIGGMYYGSMALLADGWHMSSHALALGLAFFAYAMANKYANDVKFNFGTFKIEILAAFTSAIFLLGIAFFMIYESISRLINPTIIAYKEAIIIALIGLVVNLICAYLLRGEHSHDHTHEHSHPNDLNLKAAYIHVITDAMTSVFAIIALIAGLVFGATWLDPLMGIVGSILIFIWAVSLIKRSSKILLDANMNDEIVNEVLEILTSKKYNNLNLEDLHILQVAGDKYACIISVSSDELVDIKEIKNDLLIHEELVHIIIEVK</sequence>
<dbReference type="HOGENOM" id="CLU_013430_1_0_7"/>
<reference evidence="8" key="1">
    <citation type="journal article" date="2014" name="Genome Announc.">
        <title>Complete Genome Sequence of Campylobacter iguaniorum Strain 1485ET, Isolated from a Bearded Dragon (Pogona vitticeps).</title>
        <authorList>
            <person name="Gilbert M.J."/>
            <person name="Miller W.G."/>
            <person name="Yee E."/>
            <person name="Kik M."/>
            <person name="Wagenaar J.A."/>
            <person name="Duim B."/>
        </authorList>
    </citation>
    <scope>NUCLEOTIDE SEQUENCE [LARGE SCALE GENOMIC DNA]</scope>
    <source>
        <strain evidence="8">1485E</strain>
    </source>
</reference>
<evidence type="ECO:0000313" key="7">
    <source>
        <dbReference type="EMBL" id="AII15151.1"/>
    </source>
</evidence>
<dbReference type="InterPro" id="IPR027469">
    <property type="entry name" value="Cation_efflux_TMD_sf"/>
</dbReference>
<evidence type="ECO:0000256" key="1">
    <source>
        <dbReference type="ARBA" id="ARBA00004141"/>
    </source>
</evidence>
<keyword evidence="3 5" id="KW-1133">Transmembrane helix</keyword>
<dbReference type="AlphaFoldDB" id="A0A076FAX2"/>
<dbReference type="GO" id="GO:0005886">
    <property type="term" value="C:plasma membrane"/>
    <property type="evidence" value="ECO:0007669"/>
    <property type="project" value="TreeGrafter"/>
</dbReference>